<dbReference type="SUPFAM" id="SSF53098">
    <property type="entry name" value="Ribonuclease H-like"/>
    <property type="match status" value="1"/>
</dbReference>
<feature type="non-terminal residue" evidence="2">
    <location>
        <position position="291"/>
    </location>
</feature>
<dbReference type="Proteomes" id="UP000589626">
    <property type="component" value="Unassembled WGS sequence"/>
</dbReference>
<evidence type="ECO:0000313" key="3">
    <source>
        <dbReference type="Proteomes" id="UP000589626"/>
    </source>
</evidence>
<dbReference type="Gene3D" id="3.30.420.10">
    <property type="entry name" value="Ribonuclease H-like superfamily/Ribonuclease H"/>
    <property type="match status" value="1"/>
</dbReference>
<accession>A0A7W4Z3X5</accession>
<evidence type="ECO:0000259" key="1">
    <source>
        <dbReference type="PROSITE" id="PS50994"/>
    </source>
</evidence>
<feature type="domain" description="Integrase catalytic" evidence="1">
    <location>
        <begin position="113"/>
        <end position="291"/>
    </location>
</feature>
<dbReference type="RefSeq" id="WP_183595544.1">
    <property type="nucleotide sequence ID" value="NZ_JACHWR010000011.1"/>
</dbReference>
<dbReference type="InterPro" id="IPR036397">
    <property type="entry name" value="RNaseH_sf"/>
</dbReference>
<dbReference type="PANTHER" id="PTHR35004">
    <property type="entry name" value="TRANSPOSASE RV3428C-RELATED"/>
    <property type="match status" value="1"/>
</dbReference>
<organism evidence="2 3">
    <name type="scientific">Nocardioides soli</name>
    <dbReference type="NCBI Taxonomy" id="1036020"/>
    <lineage>
        <taxon>Bacteria</taxon>
        <taxon>Bacillati</taxon>
        <taxon>Actinomycetota</taxon>
        <taxon>Actinomycetes</taxon>
        <taxon>Propionibacteriales</taxon>
        <taxon>Nocardioidaceae</taxon>
        <taxon>Nocardioides</taxon>
    </lineage>
</organism>
<proteinExistence type="predicted"/>
<sequence length="291" mass="32586">MKSAEEIMEILDAYDLTGSLRDAGELAGCSHHTVKHYVDRRAAGGELDKAVTRPQLIDEYLPKVEEWVERSKGKVRADRAHEKLLAMGYKGSERTTRRAVASVKKSYRSGHVRVHRPWVTEPGMWLQYDYGDGPVVDGVKTVLFVAWLAWSRFRVVIALRDKTMPSVFAALDQTFRRLGGVPTYVLTDNEKTVTTEHIAGIPVRNGQLVTFAEHYSVVVHTCVPADPASKGGTESSVKISKADLVPKDTNLREEYASFSELEEACEAFCQKVNTRAHRTTKRPPVEMLAEE</sequence>
<keyword evidence="3" id="KW-1185">Reference proteome</keyword>
<dbReference type="GO" id="GO:0003676">
    <property type="term" value="F:nucleic acid binding"/>
    <property type="evidence" value="ECO:0007669"/>
    <property type="project" value="InterPro"/>
</dbReference>
<name>A0A7W4Z3X5_9ACTN</name>
<dbReference type="GO" id="GO:0015074">
    <property type="term" value="P:DNA integration"/>
    <property type="evidence" value="ECO:0007669"/>
    <property type="project" value="InterPro"/>
</dbReference>
<dbReference type="NCBIfam" id="NF033546">
    <property type="entry name" value="transpos_IS21"/>
    <property type="match status" value="1"/>
</dbReference>
<reference evidence="2 3" key="1">
    <citation type="submission" date="2020-08" db="EMBL/GenBank/DDBJ databases">
        <title>Sequencing the genomes of 1000 actinobacteria strains.</title>
        <authorList>
            <person name="Klenk H.-P."/>
        </authorList>
    </citation>
    <scope>NUCLEOTIDE SEQUENCE [LARGE SCALE GENOMIC DNA]</scope>
    <source>
        <strain evidence="2 3">DSM 105498</strain>
    </source>
</reference>
<dbReference type="InterPro" id="IPR001584">
    <property type="entry name" value="Integrase_cat-core"/>
</dbReference>
<protein>
    <submittedName>
        <fullName evidence="2">Transposase</fullName>
    </submittedName>
</protein>
<gene>
    <name evidence="2" type="ORF">FHU40_005418</name>
</gene>
<dbReference type="InterPro" id="IPR012337">
    <property type="entry name" value="RNaseH-like_sf"/>
</dbReference>
<dbReference type="PROSITE" id="PS50994">
    <property type="entry name" value="INTEGRASE"/>
    <property type="match status" value="1"/>
</dbReference>
<comment type="caution">
    <text evidence="2">The sequence shown here is derived from an EMBL/GenBank/DDBJ whole genome shotgun (WGS) entry which is preliminary data.</text>
</comment>
<dbReference type="AlphaFoldDB" id="A0A7W4Z3X5"/>
<evidence type="ECO:0000313" key="2">
    <source>
        <dbReference type="EMBL" id="MBB3045558.1"/>
    </source>
</evidence>
<dbReference type="EMBL" id="JACHWR010000011">
    <property type="protein sequence ID" value="MBB3045558.1"/>
    <property type="molecule type" value="Genomic_DNA"/>
</dbReference>